<dbReference type="PROSITE" id="PS51819">
    <property type="entry name" value="VOC"/>
    <property type="match status" value="1"/>
</dbReference>
<feature type="compositionally biased region" description="Basic residues" evidence="1">
    <location>
        <begin position="13"/>
        <end position="25"/>
    </location>
</feature>
<dbReference type="Gene3D" id="3.10.180.10">
    <property type="entry name" value="2,3-Dihydroxybiphenyl 1,2-Dioxygenase, domain 1"/>
    <property type="match status" value="1"/>
</dbReference>
<dbReference type="InterPro" id="IPR004360">
    <property type="entry name" value="Glyas_Fos-R_dOase_dom"/>
</dbReference>
<keyword evidence="4" id="KW-1185">Reference proteome</keyword>
<evidence type="ECO:0000313" key="3">
    <source>
        <dbReference type="EMBL" id="NUW46805.1"/>
    </source>
</evidence>
<proteinExistence type="predicted"/>
<evidence type="ECO:0000313" key="4">
    <source>
        <dbReference type="Proteomes" id="UP000546126"/>
    </source>
</evidence>
<dbReference type="EMBL" id="JABWGO010000020">
    <property type="protein sequence ID" value="NUW46805.1"/>
    <property type="molecule type" value="Genomic_DNA"/>
</dbReference>
<evidence type="ECO:0000259" key="2">
    <source>
        <dbReference type="PROSITE" id="PS51819"/>
    </source>
</evidence>
<dbReference type="SUPFAM" id="SSF54593">
    <property type="entry name" value="Glyoxalase/Bleomycin resistance protein/Dihydroxybiphenyl dioxygenase"/>
    <property type="match status" value="1"/>
</dbReference>
<dbReference type="InterPro" id="IPR029068">
    <property type="entry name" value="Glyas_Bleomycin-R_OHBP_Dase"/>
</dbReference>
<organism evidence="3 4">
    <name type="scientific">Nonomuraea rhodomycinica</name>
    <dbReference type="NCBI Taxonomy" id="1712872"/>
    <lineage>
        <taxon>Bacteria</taxon>
        <taxon>Bacillati</taxon>
        <taxon>Actinomycetota</taxon>
        <taxon>Actinomycetes</taxon>
        <taxon>Streptosporangiales</taxon>
        <taxon>Streptosporangiaceae</taxon>
        <taxon>Nonomuraea</taxon>
    </lineage>
</organism>
<evidence type="ECO:0000256" key="1">
    <source>
        <dbReference type="SAM" id="MobiDB-lite"/>
    </source>
</evidence>
<reference evidence="3 4" key="1">
    <citation type="submission" date="2020-06" db="EMBL/GenBank/DDBJ databases">
        <authorList>
            <person name="Chanama M."/>
        </authorList>
    </citation>
    <scope>NUCLEOTIDE SEQUENCE [LARGE SCALE GENOMIC DNA]</scope>
    <source>
        <strain evidence="3 4">TBRC6557</strain>
    </source>
</reference>
<protein>
    <submittedName>
        <fullName evidence="3">VOC family protein</fullName>
    </submittedName>
</protein>
<feature type="region of interest" description="Disordered" evidence="1">
    <location>
        <begin position="1"/>
        <end position="137"/>
    </location>
</feature>
<dbReference type="Pfam" id="PF00903">
    <property type="entry name" value="Glyoxalase"/>
    <property type="match status" value="1"/>
</dbReference>
<dbReference type="Proteomes" id="UP000546126">
    <property type="component" value="Unassembled WGS sequence"/>
</dbReference>
<feature type="compositionally biased region" description="Basic and acidic residues" evidence="1">
    <location>
        <begin position="26"/>
        <end position="35"/>
    </location>
</feature>
<feature type="domain" description="VOC" evidence="2">
    <location>
        <begin position="142"/>
        <end position="278"/>
    </location>
</feature>
<accession>A0A7Y6MH49</accession>
<name>A0A7Y6MH49_9ACTN</name>
<dbReference type="InterPro" id="IPR037523">
    <property type="entry name" value="VOC_core"/>
</dbReference>
<dbReference type="AlphaFoldDB" id="A0A7Y6MH49"/>
<comment type="caution">
    <text evidence="3">The sequence shown here is derived from an EMBL/GenBank/DDBJ whole genome shotgun (WGS) entry which is preliminary data.</text>
</comment>
<gene>
    <name evidence="3" type="ORF">HT134_42885</name>
</gene>
<sequence>MLLVVGRADGARGARRRGAGRRRPCRGTDAEERAGRATAPASKRARSGRREPCRVSRGQPFPKPDPKARTARGHRQTRDPTRHPGQAPPRPPPASGDRPCRSWTSGQKGAKVGGRPPVTGQQPGGAPARRHRTGGAGTVDMRLEVVVVPVADVDRSKDFYKALGWREDADVGGRDGFRVVQLTPPGSACSLIFGAGITSAVPGSAQGLYLVVDDIDAARAELVERGAEVSEVFHDAGGVFHHAGTDERVPGPAPERQSYGSFASFSDPDGNGWLLQEVTTRLPGR</sequence>